<gene>
    <name evidence="2" type="ORF">IAC44_05980</name>
</gene>
<name>A0A9D1KTU9_9FLAO</name>
<dbReference type="InterPro" id="IPR013222">
    <property type="entry name" value="Glyco_hyd_98_carb-bd"/>
</dbReference>
<organism evidence="2 3">
    <name type="scientific">Candidatus Merdimorpha stercoravium</name>
    <dbReference type="NCBI Taxonomy" id="2840863"/>
    <lineage>
        <taxon>Bacteria</taxon>
        <taxon>Pseudomonadati</taxon>
        <taxon>Bacteroidota</taxon>
        <taxon>Flavobacteriia</taxon>
        <taxon>Flavobacteriales</taxon>
        <taxon>Candidatus Merdimorpha</taxon>
    </lineage>
</organism>
<dbReference type="SUPFAM" id="SSF49785">
    <property type="entry name" value="Galactose-binding domain-like"/>
    <property type="match status" value="2"/>
</dbReference>
<dbReference type="Pfam" id="PF08305">
    <property type="entry name" value="NPCBM"/>
    <property type="match status" value="1"/>
</dbReference>
<dbReference type="InterPro" id="IPR008979">
    <property type="entry name" value="Galactose-bd-like_sf"/>
</dbReference>
<dbReference type="EMBL" id="DVLY01000148">
    <property type="protein sequence ID" value="HIT98372.1"/>
    <property type="molecule type" value="Genomic_DNA"/>
</dbReference>
<sequence length="936" mass="102539">MKRFFTLLLTVLLLGGNGLSGQVKYLVNLHSPVDEHCYTAYKYTGPSSKKIEMSGGLSWYGGFTIGHSVGPYTPGYATFQLAGKYDRLMFVLGHENFNMGAGGTGIATDPIIFTVLADGRKILDKVIYPYGIPERITLDIKGVNELKFVMVSGGGYIGVAEATLWTAGQTPVETGNPITSAPKTIELVKDLKPYFQNYRLTCVTPDDETAIEINGQKYPYGLAADMQRAIVGNNPGWAYFNLRGQYSTLTFLIGPTDNTEGAVGSGWFTVKGDGKILYEKEMSNDDIAQQVTLDVTGCQMLSFHSEQSSGSMYGAIAHIMAYPAGEKPQEENETAAPPDPRLKSLPDVCKLISNIPPYSALAQTEKQIFDGTSDYITFSMGGVKFSEGFILYNKANVLSDDTRSFAVFDLGNEFDYVSFVAGYVGKSWAMNNDVLRVYADDSLVLETPLIATYPNQEYTVPLNRCRKLRFESQGSGTLDAAAFGIADLVVYRGEPVENDLFVHPKPDFPHTVNLIDLGAPYIHYVSPMKDSADEIFYDGSTQRKYFDLNGQRIYKGFMLQTSVHFSLDHGVLSGTDGAVAGALGGAAVGSAFVAGGVAVGGAMVGSTLIGAAALLMLAAGGEALENSCAAFNTYGEYNTVTFTVACCHPHIRADDYKETLLIGADQKVVAQLTVYETMEPQTITVPIDGCQQLMFWLANTDNWSGQYIFYDIILSKDRMELNIPKAARLSQAVITQPAWSEKTIENKWERPTSSGQESVDDFLIGFSNAYSKVESMIEKTRPFYEIHTYYLETNAGQVCKAVALKSTRGENLESIPAELTYCLRNLEDLKELKTTLIKLSVTQKTAFVGLPALGLNAIAYGKLVRYGNKSLKECKELVDRMYAEKLSEAQFLQMVLNSAIDIDGKQSTETTVFCPLFDQETPPTDELQLVENFAVQ</sequence>
<dbReference type="Gene3D" id="2.60.120.1060">
    <property type="entry name" value="NPCBM/NEW2 domain"/>
    <property type="match status" value="2"/>
</dbReference>
<dbReference type="Proteomes" id="UP000824161">
    <property type="component" value="Unassembled WGS sequence"/>
</dbReference>
<evidence type="ECO:0000259" key="1">
    <source>
        <dbReference type="Pfam" id="PF08305"/>
    </source>
</evidence>
<feature type="domain" description="Glycosyl hydrolase family 98 putative carbohydrate-binding module" evidence="1">
    <location>
        <begin position="207"/>
        <end position="311"/>
    </location>
</feature>
<dbReference type="InterPro" id="IPR038637">
    <property type="entry name" value="NPCBM_sf"/>
</dbReference>
<protein>
    <submittedName>
        <fullName evidence="2">NPCBM/NEW2 domain-containing protein</fullName>
    </submittedName>
</protein>
<dbReference type="AlphaFoldDB" id="A0A9D1KTU9"/>
<reference evidence="2" key="2">
    <citation type="journal article" date="2021" name="PeerJ">
        <title>Extensive microbial diversity within the chicken gut microbiome revealed by metagenomics and culture.</title>
        <authorList>
            <person name="Gilroy R."/>
            <person name="Ravi A."/>
            <person name="Getino M."/>
            <person name="Pursley I."/>
            <person name="Horton D.L."/>
            <person name="Alikhan N.F."/>
            <person name="Baker D."/>
            <person name="Gharbi K."/>
            <person name="Hall N."/>
            <person name="Watson M."/>
            <person name="Adriaenssens E.M."/>
            <person name="Foster-Nyarko E."/>
            <person name="Jarju S."/>
            <person name="Secka A."/>
            <person name="Antonio M."/>
            <person name="Oren A."/>
            <person name="Chaudhuri R.R."/>
            <person name="La Ragione R."/>
            <person name="Hildebrand F."/>
            <person name="Pallen M.J."/>
        </authorList>
    </citation>
    <scope>NUCLEOTIDE SEQUENCE</scope>
    <source>
        <strain evidence="2">1383</strain>
    </source>
</reference>
<accession>A0A9D1KTU9</accession>
<evidence type="ECO:0000313" key="2">
    <source>
        <dbReference type="EMBL" id="HIT98372.1"/>
    </source>
</evidence>
<evidence type="ECO:0000313" key="3">
    <source>
        <dbReference type="Proteomes" id="UP000824161"/>
    </source>
</evidence>
<proteinExistence type="predicted"/>
<reference evidence="2" key="1">
    <citation type="submission" date="2020-10" db="EMBL/GenBank/DDBJ databases">
        <authorList>
            <person name="Gilroy R."/>
        </authorList>
    </citation>
    <scope>NUCLEOTIDE SEQUENCE</scope>
    <source>
        <strain evidence="2">1383</strain>
    </source>
</reference>
<comment type="caution">
    <text evidence="2">The sequence shown here is derived from an EMBL/GenBank/DDBJ whole genome shotgun (WGS) entry which is preliminary data.</text>
</comment>